<dbReference type="AlphaFoldDB" id="A0A8T7M322"/>
<proteinExistence type="inferred from homology"/>
<evidence type="ECO:0000313" key="7">
    <source>
        <dbReference type="Proteomes" id="UP001431572"/>
    </source>
</evidence>
<name>A0A8T7M322_9CHLR</name>
<reference evidence="5" key="2">
    <citation type="journal article" date="2024" name="Nature">
        <title>Anoxygenic phototroph of the Chloroflexota uses a type I reaction centre.</title>
        <authorList>
            <person name="Tsuji J.M."/>
            <person name="Shaw N.A."/>
            <person name="Nagashima S."/>
            <person name="Venkiteswaran J.J."/>
            <person name="Schiff S.L."/>
            <person name="Watanabe T."/>
            <person name="Fukui M."/>
            <person name="Hanada S."/>
            <person name="Tank M."/>
            <person name="Neufeld J.D."/>
        </authorList>
    </citation>
    <scope>NUCLEOTIDE SEQUENCE</scope>
    <source>
        <strain evidence="5">L227-S17</strain>
    </source>
</reference>
<evidence type="ECO:0000256" key="1">
    <source>
        <dbReference type="ARBA" id="ARBA00010062"/>
    </source>
</evidence>
<evidence type="ECO:0000313" key="4">
    <source>
        <dbReference type="EMBL" id="NWJ45205.1"/>
    </source>
</evidence>
<feature type="domain" description="Leucine-binding protein" evidence="3">
    <location>
        <begin position="33"/>
        <end position="402"/>
    </location>
</feature>
<evidence type="ECO:0000259" key="3">
    <source>
        <dbReference type="Pfam" id="PF13458"/>
    </source>
</evidence>
<dbReference type="EMBL" id="JACATZ010000001">
    <property type="protein sequence ID" value="NWJ45205.1"/>
    <property type="molecule type" value="Genomic_DNA"/>
</dbReference>
<keyword evidence="2" id="KW-0732">Signal</keyword>
<keyword evidence="7" id="KW-1185">Reference proteome</keyword>
<dbReference type="PANTHER" id="PTHR47235">
    <property type="entry name" value="BLR6548 PROTEIN"/>
    <property type="match status" value="1"/>
</dbReference>
<dbReference type="InterPro" id="IPR028081">
    <property type="entry name" value="Leu-bd"/>
</dbReference>
<gene>
    <name evidence="4" type="ORF">HXX08_04920</name>
    <name evidence="5" type="ORF">OZ401_000332</name>
</gene>
<dbReference type="RefSeq" id="WP_341468979.1">
    <property type="nucleotide sequence ID" value="NZ_CP128399.1"/>
</dbReference>
<dbReference type="EMBL" id="CP128399">
    <property type="protein sequence ID" value="WJW67083.1"/>
    <property type="molecule type" value="Genomic_DNA"/>
</dbReference>
<protein>
    <submittedName>
        <fullName evidence="4">ABC transporter substrate-binding protein</fullName>
    </submittedName>
</protein>
<sequence length="437" mass="48135">MLLNLLLVACGLDANTSATPVNVPTPLPGFKGSIQIGAMFDLTTAPTEDAREYAAGVSGYINYLNSTGGAAGYRIDMRVVNYAGKAPVAIEQYQKLVNEGVVAFISWNHSDTQALSSQINNGKTPLFSASYRDELTRDTKKSPYNFMITPSYSDQMQMLVEFTRIYHPESIRRLGIANLLVDNEFGRYPLQAGRNYAAANNIFWYHEGLLNPVVDPRNIDYEVNRLKAAKPDWTIIQAEAPLAAAAMSAIRKAGVVGKFIGMPTTGGPDFLDVIGGNAAENYYVGVTLPYPTDESNGMTVLKKWWRAHQTKINTSRLPEYSPPTQPDMRYIQGWATAMVLLEGTRRALVASPTKGQGINGDDIKAALETLNNYDAEQLLPPLTFSAGNHKGTQMRFYKVEGGNWRVVEENLSLAEMARRGYAITPTPIPPTPTLRRR</sequence>
<accession>A0A8T7M322</accession>
<organism evidence="4 6">
    <name type="scientific">Candidatus Chlorohelix allophototropha</name>
    <dbReference type="NCBI Taxonomy" id="3003348"/>
    <lineage>
        <taxon>Bacteria</taxon>
        <taxon>Bacillati</taxon>
        <taxon>Chloroflexota</taxon>
        <taxon>Chloroflexia</taxon>
        <taxon>Candidatus Chloroheliales</taxon>
        <taxon>Candidatus Chloroheliaceae</taxon>
        <taxon>Candidatus Chlorohelix</taxon>
    </lineage>
</organism>
<evidence type="ECO:0000313" key="5">
    <source>
        <dbReference type="EMBL" id="WJW67083.1"/>
    </source>
</evidence>
<evidence type="ECO:0000256" key="2">
    <source>
        <dbReference type="ARBA" id="ARBA00022729"/>
    </source>
</evidence>
<dbReference type="InterPro" id="IPR028082">
    <property type="entry name" value="Peripla_BP_I"/>
</dbReference>
<dbReference type="Proteomes" id="UP000521676">
    <property type="component" value="Unassembled WGS sequence"/>
</dbReference>
<reference evidence="4 6" key="1">
    <citation type="submission" date="2020-06" db="EMBL/GenBank/DDBJ databases">
        <title>Anoxygenic phototrophic Chloroflexota member uses a Type I reaction center.</title>
        <authorList>
            <person name="Tsuji J.M."/>
            <person name="Shaw N.A."/>
            <person name="Nagashima S."/>
            <person name="Venkiteswaran J."/>
            <person name="Schiff S.L."/>
            <person name="Hanada S."/>
            <person name="Tank M."/>
            <person name="Neufeld J.D."/>
        </authorList>
    </citation>
    <scope>NUCLEOTIDE SEQUENCE [LARGE SCALE GENOMIC DNA]</scope>
    <source>
        <strain evidence="4">L227-S17</strain>
    </source>
</reference>
<dbReference type="Gene3D" id="3.40.50.2300">
    <property type="match status" value="2"/>
</dbReference>
<dbReference type="PANTHER" id="PTHR47235:SF1">
    <property type="entry name" value="BLR6548 PROTEIN"/>
    <property type="match status" value="1"/>
</dbReference>
<dbReference type="Pfam" id="PF13458">
    <property type="entry name" value="Peripla_BP_6"/>
    <property type="match status" value="1"/>
</dbReference>
<comment type="similarity">
    <text evidence="1">Belongs to the leucine-binding protein family.</text>
</comment>
<dbReference type="SUPFAM" id="SSF53822">
    <property type="entry name" value="Periplasmic binding protein-like I"/>
    <property type="match status" value="1"/>
</dbReference>
<dbReference type="Proteomes" id="UP001431572">
    <property type="component" value="Chromosome 1"/>
</dbReference>
<evidence type="ECO:0000313" key="6">
    <source>
        <dbReference type="Proteomes" id="UP000521676"/>
    </source>
</evidence>